<feature type="transmembrane region" description="Helical" evidence="1">
    <location>
        <begin position="79"/>
        <end position="99"/>
    </location>
</feature>
<evidence type="ECO:0000256" key="1">
    <source>
        <dbReference type="SAM" id="Phobius"/>
    </source>
</evidence>
<dbReference type="InterPro" id="IPR024529">
    <property type="entry name" value="ECF_trnsprt_substrate-spec"/>
</dbReference>
<sequence>MLEMKKRKIDTRTITLMSLLIALMVVFTRFISFETQFLRVSLTFIPESLMGILFGPFWTGIGSAVADTVGMLLFPKGPYFPGFTLNAFISGAIYGFFYYKKELTFKRVIMATLSVTLVIHMFLTPLWLGLMYGVDISNLAWWVPRIIKNIIFFPIQVIATYYLGNKVPYKQLLNRSLANFK</sequence>
<organism evidence="3 5">
    <name type="scientific">Enterococcus silesiacus</name>
    <dbReference type="NCBI Taxonomy" id="332949"/>
    <lineage>
        <taxon>Bacteria</taxon>
        <taxon>Bacillati</taxon>
        <taxon>Bacillota</taxon>
        <taxon>Bacilli</taxon>
        <taxon>Lactobacillales</taxon>
        <taxon>Enterococcaceae</taxon>
        <taxon>Enterococcus</taxon>
    </lineage>
</organism>
<name>A0A0S3KFH0_9ENTE</name>
<reference evidence="2 4" key="2">
    <citation type="submission" date="2015-12" db="EMBL/GenBank/DDBJ databases">
        <authorList>
            <person name="Lauer A."/>
            <person name="Humrighouse B."/>
            <person name="Loparev V."/>
            <person name="Shewmaker P.L."/>
            <person name="Whitney A.M."/>
            <person name="McLaughlin R.W."/>
        </authorList>
    </citation>
    <scope>NUCLEOTIDE SEQUENCE [LARGE SCALE GENOMIC DNA]</scope>
    <source>
        <strain evidence="2 4">LMG 23085</strain>
    </source>
</reference>
<evidence type="ECO:0000313" key="4">
    <source>
        <dbReference type="Proteomes" id="UP000065511"/>
    </source>
</evidence>
<gene>
    <name evidence="2" type="ORF">ATZ33_17085</name>
    <name evidence="3" type="ORF">RV15_GL002108</name>
</gene>
<dbReference type="Proteomes" id="UP000065511">
    <property type="component" value="Chromosome"/>
</dbReference>
<accession>A0A0S3KFH0</accession>
<dbReference type="Pfam" id="PF12822">
    <property type="entry name" value="ECF_trnsprt"/>
    <property type="match status" value="1"/>
</dbReference>
<feature type="transmembrane region" description="Helical" evidence="1">
    <location>
        <begin position="111"/>
        <end position="134"/>
    </location>
</feature>
<dbReference type="AlphaFoldDB" id="A0A0S3KFH0"/>
<proteinExistence type="predicted"/>
<dbReference type="EMBL" id="JXLC01000003">
    <property type="protein sequence ID" value="OJG92974.1"/>
    <property type="molecule type" value="Genomic_DNA"/>
</dbReference>
<reference evidence="3 5" key="1">
    <citation type="submission" date="2014-12" db="EMBL/GenBank/DDBJ databases">
        <title>Draft genome sequences of 29 type strains of Enterococci.</title>
        <authorList>
            <person name="Zhong Z."/>
            <person name="Sun Z."/>
            <person name="Liu W."/>
            <person name="Zhang W."/>
            <person name="Zhang H."/>
        </authorList>
    </citation>
    <scope>NUCLEOTIDE SEQUENCE [LARGE SCALE GENOMIC DNA]</scope>
    <source>
        <strain evidence="3 5">DSM 22801</strain>
    </source>
</reference>
<keyword evidence="1" id="KW-1133">Transmembrane helix</keyword>
<feature type="transmembrane region" description="Helical" evidence="1">
    <location>
        <begin position="12"/>
        <end position="31"/>
    </location>
</feature>
<keyword evidence="1" id="KW-0472">Membrane</keyword>
<dbReference type="Proteomes" id="UP000183039">
    <property type="component" value="Unassembled WGS sequence"/>
</dbReference>
<keyword evidence="4" id="KW-1185">Reference proteome</keyword>
<dbReference type="InterPro" id="IPR030949">
    <property type="entry name" value="ECF_S_folate_fam"/>
</dbReference>
<protein>
    <submittedName>
        <fullName evidence="2">Folate ECF transporter</fullName>
    </submittedName>
</protein>
<dbReference type="EMBL" id="CP013614">
    <property type="protein sequence ID" value="ALS03031.1"/>
    <property type="molecule type" value="Genomic_DNA"/>
</dbReference>
<evidence type="ECO:0000313" key="2">
    <source>
        <dbReference type="EMBL" id="ALS03031.1"/>
    </source>
</evidence>
<dbReference type="GO" id="GO:0022857">
    <property type="term" value="F:transmembrane transporter activity"/>
    <property type="evidence" value="ECO:0007669"/>
    <property type="project" value="InterPro"/>
</dbReference>
<dbReference type="Gene3D" id="1.10.1760.20">
    <property type="match status" value="1"/>
</dbReference>
<evidence type="ECO:0000313" key="3">
    <source>
        <dbReference type="EMBL" id="OJG92974.1"/>
    </source>
</evidence>
<keyword evidence="1" id="KW-0812">Transmembrane</keyword>
<dbReference type="NCBIfam" id="TIGR04518">
    <property type="entry name" value="ECF_S_folT_fam"/>
    <property type="match status" value="1"/>
</dbReference>
<feature type="transmembrane region" description="Helical" evidence="1">
    <location>
        <begin position="146"/>
        <end position="164"/>
    </location>
</feature>
<evidence type="ECO:0000313" key="5">
    <source>
        <dbReference type="Proteomes" id="UP000183039"/>
    </source>
</evidence>
<dbReference type="KEGG" id="ess:ATZ33_17085"/>